<proteinExistence type="predicted"/>
<keyword evidence="1" id="KW-1133">Transmembrane helix</keyword>
<evidence type="ECO:0000313" key="4">
    <source>
        <dbReference type="Proteomes" id="UP001143304"/>
    </source>
</evidence>
<accession>A0ABT3T695</accession>
<keyword evidence="1" id="KW-0812">Transmembrane</keyword>
<gene>
    <name evidence="3" type="ORF">EYC82_10520</name>
</gene>
<dbReference type="Pfam" id="PF13472">
    <property type="entry name" value="Lipase_GDSL_2"/>
    <property type="match status" value="1"/>
</dbReference>
<evidence type="ECO:0000313" key="3">
    <source>
        <dbReference type="EMBL" id="MCX2977786.1"/>
    </source>
</evidence>
<feature type="transmembrane region" description="Helical" evidence="1">
    <location>
        <begin position="43"/>
        <end position="65"/>
    </location>
</feature>
<keyword evidence="1" id="KW-0472">Membrane</keyword>
<evidence type="ECO:0000256" key="1">
    <source>
        <dbReference type="SAM" id="Phobius"/>
    </source>
</evidence>
<dbReference type="SUPFAM" id="SSF52266">
    <property type="entry name" value="SGNH hydrolase"/>
    <property type="match status" value="1"/>
</dbReference>
<sequence length="382" mass="42702">MSRARGGAHAMLPHGLMVYSSSSGGVEERAEMSASSKSGIGSLAGSVVLLLVSSLLALVVAEFIFRAYKQIGWQRAVKYHQHVLYLMLPDSPLEYALRPGVNRENEVVESGIKWSYQLNADGFRGDEFDVQSNKKRVLFVGDSYTFGWGVDQQEVLPYQLQQLLAGTPYAIDAEIYNLGVPGYNTLQEFHLLNQVIDRYSPELVMLGYVMNDAQPQANVHERPSVRYRYVRSWLLAFIKEQYNYYMHKGEAVLATGLNLPDKDFVASVVENQPKWVATRQALTDMAGLARSRGIPFILVVFPSFNMHLDRRYPFRPIHNEVNAWAAEAGVTSVDLLDYLQDIDREVYRVSGDGHPNGKAFESAAEVLAPVVYGALKTPSSGR</sequence>
<dbReference type="Proteomes" id="UP001143304">
    <property type="component" value="Unassembled WGS sequence"/>
</dbReference>
<organism evidence="3 4">
    <name type="scientific">Candidatus Marimicrobium litorale</name>
    <dbReference type="NCBI Taxonomy" id="2518991"/>
    <lineage>
        <taxon>Bacteria</taxon>
        <taxon>Pseudomonadati</taxon>
        <taxon>Pseudomonadota</taxon>
        <taxon>Gammaproteobacteria</taxon>
        <taxon>Cellvibrionales</taxon>
        <taxon>Halieaceae</taxon>
        <taxon>Marimicrobium</taxon>
    </lineage>
</organism>
<reference evidence="3" key="1">
    <citation type="submission" date="2019-02" db="EMBL/GenBank/DDBJ databases">
        <authorList>
            <person name="Li S.-H."/>
        </authorList>
    </citation>
    <scope>NUCLEOTIDE SEQUENCE</scope>
    <source>
        <strain evidence="3">IMCC11814</strain>
    </source>
</reference>
<dbReference type="InterPro" id="IPR036514">
    <property type="entry name" value="SGNH_hydro_sf"/>
</dbReference>
<dbReference type="Gene3D" id="3.40.50.1110">
    <property type="entry name" value="SGNH hydrolase"/>
    <property type="match status" value="1"/>
</dbReference>
<dbReference type="InterPro" id="IPR013830">
    <property type="entry name" value="SGNH_hydro"/>
</dbReference>
<protein>
    <recommendedName>
        <fullName evidence="2">SGNH hydrolase-type esterase domain-containing protein</fullName>
    </recommendedName>
</protein>
<dbReference type="EMBL" id="SHNO01000001">
    <property type="protein sequence ID" value="MCX2977786.1"/>
    <property type="molecule type" value="Genomic_DNA"/>
</dbReference>
<keyword evidence="4" id="KW-1185">Reference proteome</keyword>
<comment type="caution">
    <text evidence="3">The sequence shown here is derived from an EMBL/GenBank/DDBJ whole genome shotgun (WGS) entry which is preliminary data.</text>
</comment>
<evidence type="ECO:0000259" key="2">
    <source>
        <dbReference type="Pfam" id="PF13472"/>
    </source>
</evidence>
<feature type="domain" description="SGNH hydrolase-type esterase" evidence="2">
    <location>
        <begin position="139"/>
        <end position="358"/>
    </location>
</feature>
<name>A0ABT3T695_9GAMM</name>